<accession>A0A086ZS04</accession>
<evidence type="ECO:0000313" key="3">
    <source>
        <dbReference type="Proteomes" id="UP000029093"/>
    </source>
</evidence>
<feature type="transmembrane region" description="Helical" evidence="1">
    <location>
        <begin position="44"/>
        <end position="69"/>
    </location>
</feature>
<dbReference type="AlphaFoldDB" id="A0A086ZS04"/>
<evidence type="ECO:0000313" key="2">
    <source>
        <dbReference type="EMBL" id="KFI49304.1"/>
    </source>
</evidence>
<keyword evidence="1" id="KW-0812">Transmembrane</keyword>
<feature type="transmembrane region" description="Helical" evidence="1">
    <location>
        <begin position="6"/>
        <end position="24"/>
    </location>
</feature>
<dbReference type="Proteomes" id="UP000029093">
    <property type="component" value="Unassembled WGS sequence"/>
</dbReference>
<reference evidence="2 3" key="1">
    <citation type="submission" date="2014-03" db="EMBL/GenBank/DDBJ databases">
        <title>Genomics of Bifidobacteria.</title>
        <authorList>
            <person name="Ventura M."/>
            <person name="Milani C."/>
            <person name="Lugli G.A."/>
        </authorList>
    </citation>
    <scope>NUCLEOTIDE SEQUENCE [LARGE SCALE GENOMIC DNA]</scope>
    <source>
        <strain evidence="2 3">LMG 10736</strain>
    </source>
</reference>
<gene>
    <name evidence="2" type="ORF">BBOU_0167</name>
</gene>
<feature type="transmembrane region" description="Helical" evidence="1">
    <location>
        <begin position="89"/>
        <end position="108"/>
    </location>
</feature>
<sequence length="426" mass="46505">MRDLPITCILVIAVLVTIDAFIGFQASGRQYSETPATSTTKFRIACVLIAVVSGIPSWYAVLFDFLYFVSIANGVSTGNGSGENTLYTSKPDTVIACASIITLLLLLIPGHTVTACRRHADAAWLDEHDPGPLHDAVTEYGIEPAPPDEMTYHGYHIVTQDASKKLYGASLGEAYHAAMGMNLGEAHYRGQLYGFPGSGLEHSGYGQRGISSGMIGEKILAGIIAAFNKNGNLNVIGFYSLYGLDRNGRRTNADIDCVLLGMDYEGRLHAWFVDAKYYKGGKDTKYICMGNSTIARISKSQHAFVTGPDGRVTLATSSNMLHQQSMWEPLLRKHNIDAQWVICFVPGPEGTPDVSNLQWAADRHVRYDPDSPSGTSAEYQGIPVVSASRLVGIIHAMHLADTAYIPDDAIKLFKRYVKWPHGSMRH</sequence>
<keyword evidence="1" id="KW-0472">Membrane</keyword>
<keyword evidence="1" id="KW-1133">Transmembrane helix</keyword>
<organism evidence="2 3">
    <name type="scientific">Bifidobacterium boum</name>
    <dbReference type="NCBI Taxonomy" id="78343"/>
    <lineage>
        <taxon>Bacteria</taxon>
        <taxon>Bacillati</taxon>
        <taxon>Actinomycetota</taxon>
        <taxon>Actinomycetes</taxon>
        <taxon>Bifidobacteriales</taxon>
        <taxon>Bifidobacteriaceae</taxon>
        <taxon>Bifidobacterium</taxon>
    </lineage>
</organism>
<evidence type="ECO:0000256" key="1">
    <source>
        <dbReference type="SAM" id="Phobius"/>
    </source>
</evidence>
<keyword evidence="3" id="KW-1185">Reference proteome</keyword>
<protein>
    <submittedName>
        <fullName evidence="2">Serine dehydratase alpha chain</fullName>
    </submittedName>
</protein>
<dbReference type="EMBL" id="JGYQ01000002">
    <property type="protein sequence ID" value="KFI49304.1"/>
    <property type="molecule type" value="Genomic_DNA"/>
</dbReference>
<proteinExistence type="predicted"/>
<name>A0A086ZS04_9BIFI</name>
<comment type="caution">
    <text evidence="2">The sequence shown here is derived from an EMBL/GenBank/DDBJ whole genome shotgun (WGS) entry which is preliminary data.</text>
</comment>